<name>A0ABX0HCE8_9BACT</name>
<accession>A0ABX0HCE8</accession>
<protein>
    <submittedName>
        <fullName evidence="2">Glycosyltransferase</fullName>
    </submittedName>
</protein>
<evidence type="ECO:0000313" key="2">
    <source>
        <dbReference type="EMBL" id="NHE59337.1"/>
    </source>
</evidence>
<proteinExistence type="predicted"/>
<evidence type="ECO:0000313" key="3">
    <source>
        <dbReference type="Proteomes" id="UP000649799"/>
    </source>
</evidence>
<keyword evidence="3" id="KW-1185">Reference proteome</keyword>
<organism evidence="2 3">
    <name type="scientific">Cyclobacterium plantarum</name>
    <dbReference type="NCBI Taxonomy" id="2716263"/>
    <lineage>
        <taxon>Bacteria</taxon>
        <taxon>Pseudomonadati</taxon>
        <taxon>Bacteroidota</taxon>
        <taxon>Cytophagia</taxon>
        <taxon>Cytophagales</taxon>
        <taxon>Cyclobacteriaceae</taxon>
        <taxon>Cyclobacterium</taxon>
    </lineage>
</organism>
<comment type="caution">
    <text evidence="2">The sequence shown here is derived from an EMBL/GenBank/DDBJ whole genome shotgun (WGS) entry which is preliminary data.</text>
</comment>
<dbReference type="SUPFAM" id="SSF53756">
    <property type="entry name" value="UDP-Glycosyltransferase/glycogen phosphorylase"/>
    <property type="match status" value="1"/>
</dbReference>
<evidence type="ECO:0000259" key="1">
    <source>
        <dbReference type="Pfam" id="PF00534"/>
    </source>
</evidence>
<gene>
    <name evidence="2" type="ORF">G9Q97_21205</name>
</gene>
<dbReference type="InterPro" id="IPR001296">
    <property type="entry name" value="Glyco_trans_1"/>
</dbReference>
<reference evidence="2 3" key="1">
    <citation type="submission" date="2020-03" db="EMBL/GenBank/DDBJ databases">
        <title>Cyclobacterium plantarum sp. nov., a marine bacterium isolated from a coastal-marine wetland.</title>
        <authorList>
            <person name="Sanchez-Porro C."/>
            <person name="Ventosa A."/>
            <person name="Amoozegar M."/>
        </authorList>
    </citation>
    <scope>NUCLEOTIDE SEQUENCE [LARGE SCALE GENOMIC DNA]</scope>
    <source>
        <strain evidence="2 3">GBPx2</strain>
    </source>
</reference>
<dbReference type="RefSeq" id="WP_166150624.1">
    <property type="nucleotide sequence ID" value="NZ_JAANYN010000012.1"/>
</dbReference>
<dbReference type="Pfam" id="PF00534">
    <property type="entry name" value="Glycos_transf_1"/>
    <property type="match status" value="1"/>
</dbReference>
<dbReference type="Proteomes" id="UP000649799">
    <property type="component" value="Unassembled WGS sequence"/>
</dbReference>
<sequence>MYRNNVLIFDTAMSGHHSEYLKYLLDFLSSENNHSYFYFVVGTGFKDNFPDIWEEAENIVNCELIEECKFDYDYLNNPSLLKRSIDSFRIMDYYANKFKVDHVCLMVFNIFQLPLLLRRPKYKLSGILFMPFFRASRRTLFNKIKYFRKFIFLRLVLLNSSIRNIFILNDKKAVHFYNKKFNTSKFIFLPDPVPDLCSIEGLNLKQYYNIDEHRKIFLHIGSLGFRKGTFDLLESISLLPENIVASTSFLLIGKPVNSEANNRIITLIEKLNKDCTSSIIFDNRFVSKEFMKTAINQCFILILPYKRSEGSSGFLGHAASSHKFVLVTGHGLLREIVEENNLGYFIEQDNPEGIAESIKNVFFNGSFQNVDCQVFDNFVKHRSPNFFAKIIIESIVGSYV</sequence>
<feature type="domain" description="Glycosyl transferase family 1" evidence="1">
    <location>
        <begin position="205"/>
        <end position="362"/>
    </location>
</feature>
<dbReference type="EMBL" id="JAANYN010000012">
    <property type="protein sequence ID" value="NHE59337.1"/>
    <property type="molecule type" value="Genomic_DNA"/>
</dbReference>
<dbReference type="Gene3D" id="3.40.50.2000">
    <property type="entry name" value="Glycogen Phosphorylase B"/>
    <property type="match status" value="1"/>
</dbReference>